<dbReference type="PRINTS" id="PR00344">
    <property type="entry name" value="BCTRLSENSOR"/>
</dbReference>
<dbReference type="Gene3D" id="1.10.287.130">
    <property type="match status" value="1"/>
</dbReference>
<evidence type="ECO:0000256" key="4">
    <source>
        <dbReference type="SAM" id="MobiDB-lite"/>
    </source>
</evidence>
<evidence type="ECO:0000313" key="7">
    <source>
        <dbReference type="EMBL" id="SDC52323.1"/>
    </source>
</evidence>
<keyword evidence="8" id="KW-1185">Reference proteome</keyword>
<dbReference type="SUPFAM" id="SSF55874">
    <property type="entry name" value="ATPase domain of HSP90 chaperone/DNA topoisomerase II/histidine kinase"/>
    <property type="match status" value="1"/>
</dbReference>
<reference evidence="8" key="1">
    <citation type="submission" date="2016-09" db="EMBL/GenBank/DDBJ databases">
        <authorList>
            <person name="Varghese N."/>
            <person name="Submissions S."/>
        </authorList>
    </citation>
    <scope>NUCLEOTIDE SEQUENCE [LARGE SCALE GENOMIC DNA]</scope>
    <source>
        <strain evidence="8">TNe-862</strain>
    </source>
</reference>
<comment type="catalytic activity">
    <reaction evidence="1">
        <text>ATP + protein L-histidine = ADP + protein N-phospho-L-histidine.</text>
        <dbReference type="EC" id="2.7.13.3"/>
    </reaction>
</comment>
<dbReference type="Gene3D" id="3.30.565.10">
    <property type="entry name" value="Histidine kinase-like ATPase, C-terminal domain"/>
    <property type="match status" value="1"/>
</dbReference>
<sequence>MYSILPAFVSALFLGFGVYVLLTEGFTRLSVPFALMCATTFFWQGTWAFLFQTSDPVLSGVLVKAGYFFILFLPTTFYHFVTEVSARRSEHALLIASWSLSVLLAVLLLASDTVVNGYGTFFFGKYPKAGILHPVHVAQTVLLACRSAWLLFAARRQTQAHDRRRLLDLCLVSLCLYGLAATDYAVNYGLAFYPVGAVFIAVSLGILAVTIVRYGLMRPYLIAATVAHEVATPLAAIGMHAEEIGNVLPELMRGYQLAVQHQLCVDGLYPGQSERLSSLATSIRRQVDSTSTVVEMSLASFTLDRLDRRSFETYPVRSCVNAALERFPFRPGERDMVHVMPIDAQLCFSGSDSLVVFVLFNLLKNALFAIQAESAERPRDEAGDYRGRVEIRAASEAGYCVLRFSDNGCGIPADILPRIFDPFYSTKSHGRGAGMGLTFCRRVAEALGGTIACESGPHVHTTFTIRLPEPGTSADRALHDAPAKPRRWPAGQDFAG</sequence>
<dbReference type="InterPro" id="IPR004358">
    <property type="entry name" value="Sig_transdc_His_kin-like_C"/>
</dbReference>
<keyword evidence="7" id="KW-0808">Transferase</keyword>
<keyword evidence="5" id="KW-1133">Transmembrane helix</keyword>
<keyword evidence="5" id="KW-0472">Membrane</keyword>
<dbReference type="CDD" id="cd00075">
    <property type="entry name" value="HATPase"/>
    <property type="match status" value="1"/>
</dbReference>
<organism evidence="7 8">
    <name type="scientific">Paraburkholderia lycopersici</name>
    <dbReference type="NCBI Taxonomy" id="416944"/>
    <lineage>
        <taxon>Bacteria</taxon>
        <taxon>Pseudomonadati</taxon>
        <taxon>Pseudomonadota</taxon>
        <taxon>Betaproteobacteria</taxon>
        <taxon>Burkholderiales</taxon>
        <taxon>Burkholderiaceae</taxon>
        <taxon>Paraburkholderia</taxon>
    </lineage>
</organism>
<feature type="transmembrane region" description="Helical" evidence="5">
    <location>
        <begin position="166"/>
        <end position="186"/>
    </location>
</feature>
<dbReference type="PANTHER" id="PTHR43547">
    <property type="entry name" value="TWO-COMPONENT HISTIDINE KINASE"/>
    <property type="match status" value="1"/>
</dbReference>
<dbReference type="AlphaFoldDB" id="A0A1G6M9Y3"/>
<dbReference type="Proteomes" id="UP000198908">
    <property type="component" value="Unassembled WGS sequence"/>
</dbReference>
<evidence type="ECO:0000256" key="5">
    <source>
        <dbReference type="SAM" id="Phobius"/>
    </source>
</evidence>
<evidence type="ECO:0000256" key="2">
    <source>
        <dbReference type="ARBA" id="ARBA00012438"/>
    </source>
</evidence>
<dbReference type="PANTHER" id="PTHR43547:SF2">
    <property type="entry name" value="HYBRID SIGNAL TRANSDUCTION HISTIDINE KINASE C"/>
    <property type="match status" value="1"/>
</dbReference>
<keyword evidence="7" id="KW-0418">Kinase</keyword>
<dbReference type="EC" id="2.7.13.3" evidence="2"/>
<feature type="domain" description="Histidine kinase" evidence="6">
    <location>
        <begin position="225"/>
        <end position="471"/>
    </location>
</feature>
<evidence type="ECO:0000313" key="8">
    <source>
        <dbReference type="Proteomes" id="UP000198908"/>
    </source>
</evidence>
<feature type="transmembrane region" description="Helical" evidence="5">
    <location>
        <begin position="6"/>
        <end position="22"/>
    </location>
</feature>
<dbReference type="RefSeq" id="WP_091996696.1">
    <property type="nucleotide sequence ID" value="NZ_FMYQ01000007.1"/>
</dbReference>
<feature type="transmembrane region" description="Helical" evidence="5">
    <location>
        <begin position="29"/>
        <end position="51"/>
    </location>
</feature>
<protein>
    <recommendedName>
        <fullName evidence="2">histidine kinase</fullName>
        <ecNumber evidence="2">2.7.13.3</ecNumber>
    </recommendedName>
</protein>
<feature type="transmembrane region" description="Helical" evidence="5">
    <location>
        <begin position="57"/>
        <end position="80"/>
    </location>
</feature>
<dbReference type="OrthoDB" id="8573961at2"/>
<dbReference type="InterPro" id="IPR036890">
    <property type="entry name" value="HATPase_C_sf"/>
</dbReference>
<dbReference type="Pfam" id="PF02518">
    <property type="entry name" value="HATPase_c"/>
    <property type="match status" value="1"/>
</dbReference>
<gene>
    <name evidence="7" type="ORF">SAMN05421548_107174</name>
</gene>
<dbReference type="STRING" id="416944.SAMN05421548_107174"/>
<evidence type="ECO:0000256" key="1">
    <source>
        <dbReference type="ARBA" id="ARBA00000085"/>
    </source>
</evidence>
<feature type="transmembrane region" description="Helical" evidence="5">
    <location>
        <begin position="192"/>
        <end position="212"/>
    </location>
</feature>
<keyword evidence="5" id="KW-0812">Transmembrane</keyword>
<dbReference type="PROSITE" id="PS50109">
    <property type="entry name" value="HIS_KIN"/>
    <property type="match status" value="1"/>
</dbReference>
<accession>A0A1G6M9Y3</accession>
<evidence type="ECO:0000259" key="6">
    <source>
        <dbReference type="PROSITE" id="PS50109"/>
    </source>
</evidence>
<keyword evidence="3" id="KW-0597">Phosphoprotein</keyword>
<dbReference type="EMBL" id="FMYQ01000007">
    <property type="protein sequence ID" value="SDC52323.1"/>
    <property type="molecule type" value="Genomic_DNA"/>
</dbReference>
<dbReference type="InterPro" id="IPR005467">
    <property type="entry name" value="His_kinase_dom"/>
</dbReference>
<proteinExistence type="predicted"/>
<feature type="region of interest" description="Disordered" evidence="4">
    <location>
        <begin position="470"/>
        <end position="496"/>
    </location>
</feature>
<name>A0A1G6M9Y3_9BURK</name>
<dbReference type="SMART" id="SM00387">
    <property type="entry name" value="HATPase_c"/>
    <property type="match status" value="1"/>
</dbReference>
<dbReference type="GO" id="GO:0000155">
    <property type="term" value="F:phosphorelay sensor kinase activity"/>
    <property type="evidence" value="ECO:0007669"/>
    <property type="project" value="TreeGrafter"/>
</dbReference>
<dbReference type="InterPro" id="IPR003594">
    <property type="entry name" value="HATPase_dom"/>
</dbReference>
<feature type="transmembrane region" description="Helical" evidence="5">
    <location>
        <begin position="131"/>
        <end position="154"/>
    </location>
</feature>
<evidence type="ECO:0000256" key="3">
    <source>
        <dbReference type="ARBA" id="ARBA00022553"/>
    </source>
</evidence>
<feature type="transmembrane region" description="Helical" evidence="5">
    <location>
        <begin position="92"/>
        <end position="111"/>
    </location>
</feature>